<dbReference type="InParanoid" id="A0A200QVW4"/>
<feature type="domain" description="F-box" evidence="1">
    <location>
        <begin position="1"/>
        <end position="50"/>
    </location>
</feature>
<protein>
    <submittedName>
        <fullName evidence="2">F-box domain</fullName>
    </submittedName>
</protein>
<dbReference type="PANTHER" id="PTHR31672">
    <property type="entry name" value="BNACNNG10540D PROTEIN"/>
    <property type="match status" value="1"/>
</dbReference>
<proteinExistence type="predicted"/>
<evidence type="ECO:0000313" key="3">
    <source>
        <dbReference type="Proteomes" id="UP000195402"/>
    </source>
</evidence>
<dbReference type="SUPFAM" id="SSF81383">
    <property type="entry name" value="F-box domain"/>
    <property type="match status" value="1"/>
</dbReference>
<dbReference type="InterPro" id="IPR017451">
    <property type="entry name" value="F-box-assoc_interact_dom"/>
</dbReference>
<dbReference type="InterPro" id="IPR013187">
    <property type="entry name" value="F-box-assoc_dom_typ3"/>
</dbReference>
<dbReference type="EMBL" id="MVGT01001028">
    <property type="protein sequence ID" value="OVA14609.1"/>
    <property type="molecule type" value="Genomic_DNA"/>
</dbReference>
<reference evidence="2 3" key="1">
    <citation type="journal article" date="2017" name="Mol. Plant">
        <title>The Genome of Medicinal Plant Macleaya cordata Provides New Insights into Benzylisoquinoline Alkaloids Metabolism.</title>
        <authorList>
            <person name="Liu X."/>
            <person name="Liu Y."/>
            <person name="Huang P."/>
            <person name="Ma Y."/>
            <person name="Qing Z."/>
            <person name="Tang Q."/>
            <person name="Cao H."/>
            <person name="Cheng P."/>
            <person name="Zheng Y."/>
            <person name="Yuan Z."/>
            <person name="Zhou Y."/>
            <person name="Liu J."/>
            <person name="Tang Z."/>
            <person name="Zhuo Y."/>
            <person name="Zhang Y."/>
            <person name="Yu L."/>
            <person name="Huang J."/>
            <person name="Yang P."/>
            <person name="Peng Q."/>
            <person name="Zhang J."/>
            <person name="Jiang W."/>
            <person name="Zhang Z."/>
            <person name="Lin K."/>
            <person name="Ro D.K."/>
            <person name="Chen X."/>
            <person name="Xiong X."/>
            <person name="Shang Y."/>
            <person name="Huang S."/>
            <person name="Zeng J."/>
        </authorList>
    </citation>
    <scope>NUCLEOTIDE SEQUENCE [LARGE SCALE GENOMIC DNA]</scope>
    <source>
        <strain evidence="3">cv. BLH2017</strain>
        <tissue evidence="2">Root</tissue>
    </source>
</reference>
<dbReference type="SMART" id="SM00256">
    <property type="entry name" value="FBOX"/>
    <property type="match status" value="1"/>
</dbReference>
<dbReference type="Pfam" id="PF08268">
    <property type="entry name" value="FBA_3"/>
    <property type="match status" value="1"/>
</dbReference>
<organism evidence="2 3">
    <name type="scientific">Macleaya cordata</name>
    <name type="common">Five-seeded plume-poppy</name>
    <name type="synonym">Bocconia cordata</name>
    <dbReference type="NCBI Taxonomy" id="56857"/>
    <lineage>
        <taxon>Eukaryota</taxon>
        <taxon>Viridiplantae</taxon>
        <taxon>Streptophyta</taxon>
        <taxon>Embryophyta</taxon>
        <taxon>Tracheophyta</taxon>
        <taxon>Spermatophyta</taxon>
        <taxon>Magnoliopsida</taxon>
        <taxon>Ranunculales</taxon>
        <taxon>Papaveraceae</taxon>
        <taxon>Papaveroideae</taxon>
        <taxon>Macleaya</taxon>
    </lineage>
</organism>
<dbReference type="InterPro" id="IPR050796">
    <property type="entry name" value="SCF_F-box_component"/>
</dbReference>
<evidence type="ECO:0000259" key="1">
    <source>
        <dbReference type="PROSITE" id="PS50181"/>
    </source>
</evidence>
<dbReference type="PANTHER" id="PTHR31672:SF13">
    <property type="entry name" value="F-BOX PROTEIN CPR30-LIKE"/>
    <property type="match status" value="1"/>
</dbReference>
<comment type="caution">
    <text evidence="2">The sequence shown here is derived from an EMBL/GenBank/DDBJ whole genome shotgun (WGS) entry which is preliminary data.</text>
</comment>
<dbReference type="Proteomes" id="UP000195402">
    <property type="component" value="Unassembled WGS sequence"/>
</dbReference>
<dbReference type="AlphaFoldDB" id="A0A200QVW4"/>
<evidence type="ECO:0000313" key="2">
    <source>
        <dbReference type="EMBL" id="OVA14609.1"/>
    </source>
</evidence>
<name>A0A200QVW4_MACCD</name>
<keyword evidence="3" id="KW-1185">Reference proteome</keyword>
<dbReference type="STRING" id="56857.A0A200QVW4"/>
<dbReference type="InterPro" id="IPR036047">
    <property type="entry name" value="F-box-like_dom_sf"/>
</dbReference>
<dbReference type="CDD" id="cd22157">
    <property type="entry name" value="F-box_AtFBW1-like"/>
    <property type="match status" value="1"/>
</dbReference>
<dbReference type="PROSITE" id="PS50181">
    <property type="entry name" value="FBOX"/>
    <property type="match status" value="1"/>
</dbReference>
<dbReference type="InterPro" id="IPR001810">
    <property type="entry name" value="F-box_dom"/>
</dbReference>
<dbReference type="OMA" id="CISITHG"/>
<gene>
    <name evidence="2" type="ORF">BVC80_1813g51</name>
</gene>
<dbReference type="OrthoDB" id="610337at2759"/>
<dbReference type="Gene3D" id="1.20.1280.50">
    <property type="match status" value="1"/>
</dbReference>
<accession>A0A200QVW4</accession>
<sequence length="387" mass="44506">MENFFLPEEITRDTLSRLPFESVLECKLVCKTWRNLIYNPYFFHLHLRRLYDHNSVAGKVGLLFITKKKKESKKLYYGEYVENDDDSCKKLPRINLQLPVDMACIVGSCNGLICISITHGVTIDDPVYICNPITRECVNLPRFKVNTIAEGRMLSGFGYYHSSTNEYKVVRIFYSFKQPSIGRIQVYTLGGGSGWRDVGEITYPLEPTSRPSPGTLANGALHWVDYFGNIFAFDLADEVFRLLPPPPCFRPGDYNYFQLKVLGGWLCVFYHNGDGSLDVWSLKKQKNISKYDIKEQDYYKFWSWSKELIVKKASMYREDYCPLESGKILIHSRSTLSRYDPNMDTTQPLVKFDKGLLIVKVIPDHMNSFVSLKALGEEDTKTIVSAS</sequence>
<dbReference type="NCBIfam" id="TIGR01640">
    <property type="entry name" value="F_box_assoc_1"/>
    <property type="match status" value="1"/>
</dbReference>
<dbReference type="Pfam" id="PF00646">
    <property type="entry name" value="F-box"/>
    <property type="match status" value="1"/>
</dbReference>